<proteinExistence type="predicted"/>
<reference evidence="1 2" key="1">
    <citation type="journal article" date="2015" name="Nature">
        <title>rRNA introns, odd ribosomes, and small enigmatic genomes across a large radiation of phyla.</title>
        <authorList>
            <person name="Brown C.T."/>
            <person name="Hug L.A."/>
            <person name="Thomas B.C."/>
            <person name="Sharon I."/>
            <person name="Castelle C.J."/>
            <person name="Singh A."/>
            <person name="Wilkins M.J."/>
            <person name="Williams K.H."/>
            <person name="Banfield J.F."/>
        </authorList>
    </citation>
    <scope>NUCLEOTIDE SEQUENCE [LARGE SCALE GENOMIC DNA]</scope>
</reference>
<dbReference type="GO" id="GO:0005975">
    <property type="term" value="P:carbohydrate metabolic process"/>
    <property type="evidence" value="ECO:0007669"/>
    <property type="project" value="InterPro"/>
</dbReference>
<gene>
    <name evidence="1" type="ORF">UT30_C0004G0011</name>
</gene>
<evidence type="ECO:0000313" key="2">
    <source>
        <dbReference type="Proteomes" id="UP000033935"/>
    </source>
</evidence>
<sequence>MNYAEKISDEIAKTLNMNGPLWSLWEEWCSQAFQQGHAIRAMLAMNRIKPKEIYLDMAKDWAVMTLRLQGTQGHPDRYNMGYGEQIKNGVPRSWFVADCGTLAVALLDVASFLPEKDKLRNEIIDSVKRFADYIIKNWTLKDGSFTLGYLNFEAQEKEPYHCANAQSNLFLWPLWKVTGDAIYREQALKATQWLASWTDYDCPYWGSPVHNRAYNCESLFTSLAHIDKNEKIYRKVVENIEKYIIRWATENFEKGWFKNGVPAHAKDPLLVMNLLLYKKYIKADPIVVNTAKKALKGIEKVLDKSFKSVEKHNVSGMALASNTSAARKDTDLFENILLNKFYVTDGLTGMAMVFSNDPDAMYPFSN</sequence>
<dbReference type="Proteomes" id="UP000033935">
    <property type="component" value="Unassembled WGS sequence"/>
</dbReference>
<evidence type="ECO:0000313" key="1">
    <source>
        <dbReference type="EMBL" id="KKR04698.1"/>
    </source>
</evidence>
<organism evidence="1 2">
    <name type="scientific">Candidatus Uhrbacteria bacterium GW2011_GWF2_39_13</name>
    <dbReference type="NCBI Taxonomy" id="1618995"/>
    <lineage>
        <taxon>Bacteria</taxon>
        <taxon>Candidatus Uhriibacteriota</taxon>
    </lineage>
</organism>
<dbReference type="SUPFAM" id="SSF48208">
    <property type="entry name" value="Six-hairpin glycosidases"/>
    <property type="match status" value="2"/>
</dbReference>
<dbReference type="AlphaFoldDB" id="A0A0G0MNM5"/>
<name>A0A0G0MNM5_9BACT</name>
<comment type="caution">
    <text evidence="1">The sequence shown here is derived from an EMBL/GenBank/DDBJ whole genome shotgun (WGS) entry which is preliminary data.</text>
</comment>
<protein>
    <submittedName>
        <fullName evidence="1">Uncharacterized protein</fullName>
    </submittedName>
</protein>
<dbReference type="EMBL" id="LBWG01000004">
    <property type="protein sequence ID" value="KKR04698.1"/>
    <property type="molecule type" value="Genomic_DNA"/>
</dbReference>
<dbReference type="InterPro" id="IPR008928">
    <property type="entry name" value="6-hairpin_glycosidase_sf"/>
</dbReference>
<accession>A0A0G0MNM5</accession>